<feature type="domain" description="DNA-directed DNA polymerase family A palm" evidence="2">
    <location>
        <begin position="23"/>
        <end position="58"/>
    </location>
</feature>
<protein>
    <submittedName>
        <fullName evidence="3">DNA polymerase</fullName>
    </submittedName>
</protein>
<gene>
    <name evidence="3" type="ORF">P0O15_11940</name>
</gene>
<evidence type="ECO:0000313" key="3">
    <source>
        <dbReference type="EMBL" id="MDF0591867.1"/>
    </source>
</evidence>
<dbReference type="InterPro" id="IPR001098">
    <property type="entry name" value="DNA-dir_DNA_pol_A_palm_dom"/>
</dbReference>
<reference evidence="3 4" key="1">
    <citation type="submission" date="2023-03" db="EMBL/GenBank/DDBJ databases">
        <title>WGS of Methanotrichaceae archaeon Mx.</title>
        <authorList>
            <person name="Sorokin D.Y."/>
            <person name="Merkel A.Y."/>
        </authorList>
    </citation>
    <scope>NUCLEOTIDE SEQUENCE [LARGE SCALE GENOMIC DNA]</scope>
    <source>
        <strain evidence="3 4">Mx</strain>
    </source>
</reference>
<evidence type="ECO:0000259" key="2">
    <source>
        <dbReference type="Pfam" id="PF00476"/>
    </source>
</evidence>
<dbReference type="Gene3D" id="3.30.70.370">
    <property type="match status" value="1"/>
</dbReference>
<comment type="caution">
    <text evidence="3">The sequence shown here is derived from an EMBL/GenBank/DDBJ whole genome shotgun (WGS) entry which is preliminary data.</text>
</comment>
<name>A0ABT5XBF2_9EURY</name>
<evidence type="ECO:0000313" key="4">
    <source>
        <dbReference type="Proteomes" id="UP001220010"/>
    </source>
</evidence>
<organism evidence="3 4">
    <name type="scientific">Candidatus Methanocrinis natronophilus</name>
    <dbReference type="NCBI Taxonomy" id="3033396"/>
    <lineage>
        <taxon>Archaea</taxon>
        <taxon>Methanobacteriati</taxon>
        <taxon>Methanobacteriota</taxon>
        <taxon>Stenosarchaea group</taxon>
        <taxon>Methanomicrobia</taxon>
        <taxon>Methanotrichales</taxon>
        <taxon>Methanotrichaceae</taxon>
        <taxon>Methanocrinis</taxon>
    </lineage>
</organism>
<sequence>MLKPAFDGIGVIHELAADPLDLAEPGMSLVEADYSAIEMRILAVLSGDETMLSIFKKGLYLWGAERAQREDPTLQGGDESGALPHFSRNL</sequence>
<evidence type="ECO:0000256" key="1">
    <source>
        <dbReference type="SAM" id="MobiDB-lite"/>
    </source>
</evidence>
<dbReference type="SUPFAM" id="SSF56672">
    <property type="entry name" value="DNA/RNA polymerases"/>
    <property type="match status" value="1"/>
</dbReference>
<dbReference type="Proteomes" id="UP001220010">
    <property type="component" value="Unassembled WGS sequence"/>
</dbReference>
<dbReference type="InterPro" id="IPR043502">
    <property type="entry name" value="DNA/RNA_pol_sf"/>
</dbReference>
<proteinExistence type="predicted"/>
<dbReference type="Gene3D" id="1.10.150.20">
    <property type="entry name" value="5' to 3' exonuclease, C-terminal subdomain"/>
    <property type="match status" value="1"/>
</dbReference>
<dbReference type="RefSeq" id="WP_316967590.1">
    <property type="nucleotide sequence ID" value="NZ_JARFPK010000077.1"/>
</dbReference>
<feature type="region of interest" description="Disordered" evidence="1">
    <location>
        <begin position="70"/>
        <end position="90"/>
    </location>
</feature>
<accession>A0ABT5XBF2</accession>
<dbReference type="EMBL" id="JARFPK010000077">
    <property type="protein sequence ID" value="MDF0591867.1"/>
    <property type="molecule type" value="Genomic_DNA"/>
</dbReference>
<dbReference type="Pfam" id="PF00476">
    <property type="entry name" value="DNA_pol_A"/>
    <property type="match status" value="1"/>
</dbReference>
<keyword evidence="4" id="KW-1185">Reference proteome</keyword>